<gene>
    <name evidence="1" type="ORF">Back11_12840</name>
</gene>
<protein>
    <submittedName>
        <fullName evidence="1">Uncharacterized protein</fullName>
    </submittedName>
</protein>
<evidence type="ECO:0000313" key="2">
    <source>
        <dbReference type="Proteomes" id="UP000275368"/>
    </source>
</evidence>
<dbReference type="EMBL" id="AP019308">
    <property type="protein sequence ID" value="BBH19939.1"/>
    <property type="molecule type" value="Genomic_DNA"/>
</dbReference>
<name>A0A3G9JAB7_9BACL</name>
<dbReference type="AlphaFoldDB" id="A0A3G9JAB7"/>
<reference evidence="1 2" key="1">
    <citation type="submission" date="2018-11" db="EMBL/GenBank/DDBJ databases">
        <title>Complete genome sequence of Paenibacillus baekrokdamisoli strain KCTC 33723.</title>
        <authorList>
            <person name="Kang S.W."/>
            <person name="Lee K.C."/>
            <person name="Kim K.K."/>
            <person name="Kim J.S."/>
            <person name="Kim D.S."/>
            <person name="Ko S.H."/>
            <person name="Yang S.H."/>
            <person name="Lee J.S."/>
        </authorList>
    </citation>
    <scope>NUCLEOTIDE SEQUENCE [LARGE SCALE GENOMIC DNA]</scope>
    <source>
        <strain evidence="1 2">KCTC 33723</strain>
    </source>
</reference>
<organism evidence="1 2">
    <name type="scientific">Paenibacillus baekrokdamisoli</name>
    <dbReference type="NCBI Taxonomy" id="1712516"/>
    <lineage>
        <taxon>Bacteria</taxon>
        <taxon>Bacillati</taxon>
        <taxon>Bacillota</taxon>
        <taxon>Bacilli</taxon>
        <taxon>Bacillales</taxon>
        <taxon>Paenibacillaceae</taxon>
        <taxon>Paenibacillus</taxon>
    </lineage>
</organism>
<accession>A0A3G9JAB7</accession>
<evidence type="ECO:0000313" key="1">
    <source>
        <dbReference type="EMBL" id="BBH19939.1"/>
    </source>
</evidence>
<sequence length="97" mass="11459">MPTVIRNRRTGEIACGFLRNTYDIQYYGAFWWEDNETAVKNYVSALHSKTADLEDHSSWELLDIQEERLKMFNVKLNNDTRRKLFLEKDGTLTVQKA</sequence>
<keyword evidence="2" id="KW-1185">Reference proteome</keyword>
<dbReference type="KEGG" id="pbk:Back11_12840"/>
<proteinExistence type="predicted"/>
<dbReference type="OrthoDB" id="2679144at2"/>
<dbReference type="Proteomes" id="UP000275368">
    <property type="component" value="Chromosome"/>
</dbReference>
<dbReference type="RefSeq" id="WP_125654644.1">
    <property type="nucleotide sequence ID" value="NZ_AP019308.1"/>
</dbReference>